<name>A0ACC1A2R0_9ROSI</name>
<reference evidence="2" key="1">
    <citation type="journal article" date="2023" name="G3 (Bethesda)">
        <title>Genome assembly and association tests identify interacting loci associated with vigor, precocity, and sex in interspecific pistachio rootstocks.</title>
        <authorList>
            <person name="Palmer W."/>
            <person name="Jacygrad E."/>
            <person name="Sagayaradj S."/>
            <person name="Cavanaugh K."/>
            <person name="Han R."/>
            <person name="Bertier L."/>
            <person name="Beede B."/>
            <person name="Kafkas S."/>
            <person name="Golino D."/>
            <person name="Preece J."/>
            <person name="Michelmore R."/>
        </authorList>
    </citation>
    <scope>NUCLEOTIDE SEQUENCE [LARGE SCALE GENOMIC DNA]</scope>
</reference>
<accession>A0ACC1A2R0</accession>
<evidence type="ECO:0000313" key="2">
    <source>
        <dbReference type="Proteomes" id="UP001164250"/>
    </source>
</evidence>
<dbReference type="Proteomes" id="UP001164250">
    <property type="component" value="Chromosome 12"/>
</dbReference>
<protein>
    <submittedName>
        <fullName evidence="1">Uncharacterized protein</fullName>
    </submittedName>
</protein>
<proteinExistence type="predicted"/>
<comment type="caution">
    <text evidence="1">The sequence shown here is derived from an EMBL/GenBank/DDBJ whole genome shotgun (WGS) entry which is preliminary data.</text>
</comment>
<dbReference type="EMBL" id="CM047908">
    <property type="protein sequence ID" value="KAJ0081579.1"/>
    <property type="molecule type" value="Genomic_DNA"/>
</dbReference>
<organism evidence="1 2">
    <name type="scientific">Pistacia atlantica</name>
    <dbReference type="NCBI Taxonomy" id="434234"/>
    <lineage>
        <taxon>Eukaryota</taxon>
        <taxon>Viridiplantae</taxon>
        <taxon>Streptophyta</taxon>
        <taxon>Embryophyta</taxon>
        <taxon>Tracheophyta</taxon>
        <taxon>Spermatophyta</taxon>
        <taxon>Magnoliopsida</taxon>
        <taxon>eudicotyledons</taxon>
        <taxon>Gunneridae</taxon>
        <taxon>Pentapetalae</taxon>
        <taxon>rosids</taxon>
        <taxon>malvids</taxon>
        <taxon>Sapindales</taxon>
        <taxon>Anacardiaceae</taxon>
        <taxon>Pistacia</taxon>
    </lineage>
</organism>
<keyword evidence="2" id="KW-1185">Reference proteome</keyword>
<evidence type="ECO:0000313" key="1">
    <source>
        <dbReference type="EMBL" id="KAJ0081579.1"/>
    </source>
</evidence>
<gene>
    <name evidence="1" type="ORF">Patl1_11610</name>
</gene>
<sequence>MEERKSICNLSKVQTPETTRLLKIFKSFKDKTASFSACVSDDEAWEFSSKHLKDLDDKDVNQNLVPLVEHALELPLHWWAPRFETKWFIDSYERREDKNHLLLELAKVDFNILQGIHQEELKDTLRWWENTGLRELTFARINFILAYLWGLGVAFQPQYSYCIKFVAKAVALITLIDDIYDVYGTLPELELLVMLLRVMGPIMATLSYISSANPILEKDLEFLESNPDIIKWSSTAFRLQDDLGTSPV</sequence>